<reference evidence="1" key="1">
    <citation type="submission" date="2020-05" db="EMBL/GenBank/DDBJ databases">
        <title>Large-scale comparative analyses of tick genomes elucidate their genetic diversity and vector capacities.</title>
        <authorList>
            <person name="Jia N."/>
            <person name="Wang J."/>
            <person name="Shi W."/>
            <person name="Du L."/>
            <person name="Sun Y."/>
            <person name="Zhan W."/>
            <person name="Jiang J."/>
            <person name="Wang Q."/>
            <person name="Zhang B."/>
            <person name="Ji P."/>
            <person name="Sakyi L.B."/>
            <person name="Cui X."/>
            <person name="Yuan T."/>
            <person name="Jiang B."/>
            <person name="Yang W."/>
            <person name="Lam T.T.-Y."/>
            <person name="Chang Q."/>
            <person name="Ding S."/>
            <person name="Wang X."/>
            <person name="Zhu J."/>
            <person name="Ruan X."/>
            <person name="Zhao L."/>
            <person name="Wei J."/>
            <person name="Que T."/>
            <person name="Du C."/>
            <person name="Cheng J."/>
            <person name="Dai P."/>
            <person name="Han X."/>
            <person name="Huang E."/>
            <person name="Gao Y."/>
            <person name="Liu J."/>
            <person name="Shao H."/>
            <person name="Ye R."/>
            <person name="Li L."/>
            <person name="Wei W."/>
            <person name="Wang X."/>
            <person name="Wang C."/>
            <person name="Yang T."/>
            <person name="Huo Q."/>
            <person name="Li W."/>
            <person name="Guo W."/>
            <person name="Chen H."/>
            <person name="Zhou L."/>
            <person name="Ni X."/>
            <person name="Tian J."/>
            <person name="Zhou Y."/>
            <person name="Sheng Y."/>
            <person name="Liu T."/>
            <person name="Pan Y."/>
            <person name="Xia L."/>
            <person name="Li J."/>
            <person name="Zhao F."/>
            <person name="Cao W."/>
        </authorList>
    </citation>
    <scope>NUCLEOTIDE SEQUENCE</scope>
    <source>
        <strain evidence="1">Dsil-2018</strain>
    </source>
</reference>
<dbReference type="EMBL" id="CM023476">
    <property type="protein sequence ID" value="KAH7941665.1"/>
    <property type="molecule type" value="Genomic_DNA"/>
</dbReference>
<evidence type="ECO:0000313" key="2">
    <source>
        <dbReference type="Proteomes" id="UP000821865"/>
    </source>
</evidence>
<evidence type="ECO:0000313" key="1">
    <source>
        <dbReference type="EMBL" id="KAH7941665.1"/>
    </source>
</evidence>
<name>A0ACB8CFV2_DERSI</name>
<gene>
    <name evidence="1" type="ORF">HPB49_015867</name>
</gene>
<dbReference type="Proteomes" id="UP000821865">
    <property type="component" value="Chromosome 7"/>
</dbReference>
<comment type="caution">
    <text evidence="1">The sequence shown here is derived from an EMBL/GenBank/DDBJ whole genome shotgun (WGS) entry which is preliminary data.</text>
</comment>
<sequence length="186" mass="21035">MVQVDCSFHDKHLESSIRDFVAKLPTERLETVDKDEEPAAQLNSSQFKFVGLDSLRPFGPFFTFCPNGSRVVQFDLVNDKPLVLIGSFPGEEGKRHEVESKAFLVRFTAQFEVEGTGKDVKLHSRVNMPVSMAGLSFRIKGLDEKSDEVVEKIAASLQPRFLQDLWHGMLFSELEVLFTEILEKGK</sequence>
<organism evidence="1 2">
    <name type="scientific">Dermacentor silvarum</name>
    <name type="common">Tick</name>
    <dbReference type="NCBI Taxonomy" id="543639"/>
    <lineage>
        <taxon>Eukaryota</taxon>
        <taxon>Metazoa</taxon>
        <taxon>Ecdysozoa</taxon>
        <taxon>Arthropoda</taxon>
        <taxon>Chelicerata</taxon>
        <taxon>Arachnida</taxon>
        <taxon>Acari</taxon>
        <taxon>Parasitiformes</taxon>
        <taxon>Ixodida</taxon>
        <taxon>Ixodoidea</taxon>
        <taxon>Ixodidae</taxon>
        <taxon>Rhipicephalinae</taxon>
        <taxon>Dermacentor</taxon>
    </lineage>
</organism>
<protein>
    <submittedName>
        <fullName evidence="1">Uncharacterized protein</fullName>
    </submittedName>
</protein>
<keyword evidence="2" id="KW-1185">Reference proteome</keyword>
<proteinExistence type="predicted"/>
<accession>A0ACB8CFV2</accession>